<protein>
    <submittedName>
        <fullName evidence="1">Uncharacterized protein</fullName>
    </submittedName>
</protein>
<comment type="caution">
    <text evidence="1">The sequence shown here is derived from an EMBL/GenBank/DDBJ whole genome shotgun (WGS) entry which is preliminary data.</text>
</comment>
<dbReference type="EMBL" id="JAPMOS010000181">
    <property type="protein sequence ID" value="KAJ4454147.1"/>
    <property type="molecule type" value="Genomic_DNA"/>
</dbReference>
<reference evidence="1" key="1">
    <citation type="journal article" date="2022" name="bioRxiv">
        <title>Genomics of Preaxostyla Flagellates Illuminates Evolutionary Transitions and the Path Towards Mitochondrial Loss.</title>
        <authorList>
            <person name="Novak L.V.F."/>
            <person name="Treitli S.C."/>
            <person name="Pyrih J."/>
            <person name="Halakuc P."/>
            <person name="Pipaliya S.V."/>
            <person name="Vacek V."/>
            <person name="Brzon O."/>
            <person name="Soukal P."/>
            <person name="Eme L."/>
            <person name="Dacks J.B."/>
            <person name="Karnkowska A."/>
            <person name="Elias M."/>
            <person name="Hampl V."/>
        </authorList>
    </citation>
    <scope>NUCLEOTIDE SEQUENCE</scope>
    <source>
        <strain evidence="1">RCP-MX</strain>
    </source>
</reference>
<gene>
    <name evidence="1" type="ORF">PAPYR_11214</name>
</gene>
<accession>A0ABQ8U751</accession>
<keyword evidence="2" id="KW-1185">Reference proteome</keyword>
<evidence type="ECO:0000313" key="1">
    <source>
        <dbReference type="EMBL" id="KAJ4454147.1"/>
    </source>
</evidence>
<proteinExistence type="predicted"/>
<name>A0ABQ8U751_9EUKA</name>
<organism evidence="1 2">
    <name type="scientific">Paratrimastix pyriformis</name>
    <dbReference type="NCBI Taxonomy" id="342808"/>
    <lineage>
        <taxon>Eukaryota</taxon>
        <taxon>Metamonada</taxon>
        <taxon>Preaxostyla</taxon>
        <taxon>Paratrimastigidae</taxon>
        <taxon>Paratrimastix</taxon>
    </lineage>
</organism>
<sequence length="145" mass="16139">MKNEKAERPAEEEKIISAWEAANIDISEKCIEILAGERIRPEKVSRIDRLFELVPTIPVGDRPSLMDHFPNLSLFGMMRHAVQRRSWCARRCRPKQRGLPPGRPPGHFARVGSGGRHVGQVQGIEAGHGGDIQTFLITTPRGGEA</sequence>
<evidence type="ECO:0000313" key="2">
    <source>
        <dbReference type="Proteomes" id="UP001141327"/>
    </source>
</evidence>
<dbReference type="Proteomes" id="UP001141327">
    <property type="component" value="Unassembled WGS sequence"/>
</dbReference>